<organism evidence="1 2">
    <name type="scientific">Sphingobacterium paludis</name>
    <dbReference type="NCBI Taxonomy" id="1476465"/>
    <lineage>
        <taxon>Bacteria</taxon>
        <taxon>Pseudomonadati</taxon>
        <taxon>Bacteroidota</taxon>
        <taxon>Sphingobacteriia</taxon>
        <taxon>Sphingobacteriales</taxon>
        <taxon>Sphingobacteriaceae</taxon>
        <taxon>Sphingobacterium</taxon>
    </lineage>
</organism>
<dbReference type="EMBL" id="SNZV01000001">
    <property type="protein sequence ID" value="TDS17699.1"/>
    <property type="molecule type" value="Genomic_DNA"/>
</dbReference>
<keyword evidence="2" id="KW-1185">Reference proteome</keyword>
<name>A0A4R7D8V9_9SPHI</name>
<dbReference type="Proteomes" id="UP000294752">
    <property type="component" value="Unassembled WGS sequence"/>
</dbReference>
<sequence length="34" mass="3989">MLKQIKDSRNFQKKKLNRLGLACLLGQQRGLLYI</sequence>
<gene>
    <name evidence="1" type="ORF">B0I21_101570</name>
</gene>
<evidence type="ECO:0000313" key="1">
    <source>
        <dbReference type="EMBL" id="TDS17699.1"/>
    </source>
</evidence>
<comment type="caution">
    <text evidence="1">The sequence shown here is derived from an EMBL/GenBank/DDBJ whole genome shotgun (WGS) entry which is preliminary data.</text>
</comment>
<proteinExistence type="predicted"/>
<accession>A0A4R7D8V9</accession>
<evidence type="ECO:0000313" key="2">
    <source>
        <dbReference type="Proteomes" id="UP000294752"/>
    </source>
</evidence>
<protein>
    <submittedName>
        <fullName evidence="1">Uncharacterized protein</fullName>
    </submittedName>
</protein>
<reference evidence="1 2" key="1">
    <citation type="submission" date="2019-03" db="EMBL/GenBank/DDBJ databases">
        <title>Genomic Encyclopedia of Type Strains, Phase III (KMG-III): the genomes of soil and plant-associated and newly described type strains.</title>
        <authorList>
            <person name="Whitman W."/>
        </authorList>
    </citation>
    <scope>NUCLEOTIDE SEQUENCE [LARGE SCALE GENOMIC DNA]</scope>
    <source>
        <strain evidence="1 2">CGMCC 1.12801</strain>
    </source>
</reference>
<dbReference type="AlphaFoldDB" id="A0A4R7D8V9"/>